<dbReference type="PROSITE" id="PS51747">
    <property type="entry name" value="CYT_DCMP_DEAMINASES_2"/>
    <property type="match status" value="1"/>
</dbReference>
<dbReference type="SUPFAM" id="SSF53927">
    <property type="entry name" value="Cytidine deaminase-like"/>
    <property type="match status" value="1"/>
</dbReference>
<gene>
    <name evidence="6" type="ORF">C2E21_6495</name>
</gene>
<dbReference type="OrthoDB" id="659at2759"/>
<dbReference type="GO" id="GO:0008270">
    <property type="term" value="F:zinc ion binding"/>
    <property type="evidence" value="ECO:0007669"/>
    <property type="project" value="InterPro"/>
</dbReference>
<dbReference type="EMBL" id="LHPG02000012">
    <property type="protein sequence ID" value="PRW44853.1"/>
    <property type="molecule type" value="Genomic_DNA"/>
</dbReference>
<evidence type="ECO:0000256" key="4">
    <source>
        <dbReference type="SAM" id="MobiDB-lite"/>
    </source>
</evidence>
<evidence type="ECO:0000313" key="7">
    <source>
        <dbReference type="Proteomes" id="UP000239899"/>
    </source>
</evidence>
<evidence type="ECO:0000256" key="2">
    <source>
        <dbReference type="ARBA" id="ARBA00022801"/>
    </source>
</evidence>
<feature type="compositionally biased region" description="Low complexity" evidence="4">
    <location>
        <begin position="141"/>
        <end position="163"/>
    </location>
</feature>
<protein>
    <submittedName>
        <fullName evidence="6">tRNA-specific adenosine deaminase 2</fullName>
    </submittedName>
</protein>
<dbReference type="PANTHER" id="PTHR11079:SF149">
    <property type="entry name" value="TRNA-SPECIFIC ADENOSINE DEAMINASE 2"/>
    <property type="match status" value="1"/>
</dbReference>
<dbReference type="GO" id="GO:0002100">
    <property type="term" value="P:tRNA wobble adenosine to inosine editing"/>
    <property type="evidence" value="ECO:0007669"/>
    <property type="project" value="TreeGrafter"/>
</dbReference>
<dbReference type="Proteomes" id="UP000239899">
    <property type="component" value="Unassembled WGS sequence"/>
</dbReference>
<dbReference type="PANTHER" id="PTHR11079">
    <property type="entry name" value="CYTOSINE DEAMINASE FAMILY MEMBER"/>
    <property type="match status" value="1"/>
</dbReference>
<keyword evidence="3" id="KW-0862">Zinc</keyword>
<keyword evidence="2" id="KW-0378">Hydrolase</keyword>
<dbReference type="Gene3D" id="3.40.140.10">
    <property type="entry name" value="Cytidine Deaminase, domain 2"/>
    <property type="match status" value="1"/>
</dbReference>
<evidence type="ECO:0000259" key="5">
    <source>
        <dbReference type="PROSITE" id="PS51747"/>
    </source>
</evidence>
<evidence type="ECO:0000256" key="3">
    <source>
        <dbReference type="ARBA" id="ARBA00022833"/>
    </source>
</evidence>
<name>A0A2P6TKP5_CHLSO</name>
<dbReference type="Pfam" id="PF00383">
    <property type="entry name" value="dCMP_cyt_deam_1"/>
    <property type="match status" value="1"/>
</dbReference>
<dbReference type="GO" id="GO:0052717">
    <property type="term" value="F:tRNA-specific adenosine-34 deaminase activity"/>
    <property type="evidence" value="ECO:0007669"/>
    <property type="project" value="TreeGrafter"/>
</dbReference>
<sequence length="238" mass="24571">MNEGIQWTEDDVRFMRAALQQACRALDEGETPVGCVVVRDGAIAATGCNRTNAARNGTRHAEFVAIDQLLEQAGSDAAAARFSECDLYVSCEPCIMCAGALSLLGFRSVTYGCPNDKFGGNGSILSVHQTGCGGCGGGEQQQGQQQQQQQQEQQQAADGAAAGSSGGGGLDQQLPKGAARQPGRLYPSRGGLLAAEAVDLLQRFYAAGNPNAPAPHRPVRGRPAAPAVLADAAAMQLG</sequence>
<evidence type="ECO:0000313" key="6">
    <source>
        <dbReference type="EMBL" id="PRW44853.1"/>
    </source>
</evidence>
<proteinExistence type="predicted"/>
<accession>A0A2P6TKP5</accession>
<dbReference type="PROSITE" id="PS00903">
    <property type="entry name" value="CYT_DCMP_DEAMINASES_1"/>
    <property type="match status" value="1"/>
</dbReference>
<dbReference type="InterPro" id="IPR002125">
    <property type="entry name" value="CMP_dCMP_dom"/>
</dbReference>
<keyword evidence="1" id="KW-0479">Metal-binding</keyword>
<organism evidence="6 7">
    <name type="scientific">Chlorella sorokiniana</name>
    <name type="common">Freshwater green alga</name>
    <dbReference type="NCBI Taxonomy" id="3076"/>
    <lineage>
        <taxon>Eukaryota</taxon>
        <taxon>Viridiplantae</taxon>
        <taxon>Chlorophyta</taxon>
        <taxon>core chlorophytes</taxon>
        <taxon>Trebouxiophyceae</taxon>
        <taxon>Chlorellales</taxon>
        <taxon>Chlorellaceae</taxon>
        <taxon>Chlorella clade</taxon>
        <taxon>Chlorella</taxon>
    </lineage>
</organism>
<dbReference type="AlphaFoldDB" id="A0A2P6TKP5"/>
<dbReference type="InterPro" id="IPR016193">
    <property type="entry name" value="Cytidine_deaminase-like"/>
</dbReference>
<dbReference type="STRING" id="3076.A0A2P6TKP5"/>
<dbReference type="CDD" id="cd01285">
    <property type="entry name" value="nucleoside_deaminase"/>
    <property type="match status" value="1"/>
</dbReference>
<comment type="caution">
    <text evidence="6">The sequence shown here is derived from an EMBL/GenBank/DDBJ whole genome shotgun (WGS) entry which is preliminary data.</text>
</comment>
<reference evidence="6 7" key="1">
    <citation type="journal article" date="2018" name="Plant J.">
        <title>Genome sequences of Chlorella sorokiniana UTEX 1602 and Micractinium conductrix SAG 241.80: implications to maltose excretion by a green alga.</title>
        <authorList>
            <person name="Arriola M.B."/>
            <person name="Velmurugan N."/>
            <person name="Zhang Y."/>
            <person name="Plunkett M.H."/>
            <person name="Hondzo H."/>
            <person name="Barney B.M."/>
        </authorList>
    </citation>
    <scope>NUCLEOTIDE SEQUENCE [LARGE SCALE GENOMIC DNA]</scope>
    <source>
        <strain evidence="7">UTEX 1602</strain>
    </source>
</reference>
<dbReference type="InterPro" id="IPR016192">
    <property type="entry name" value="APOBEC/CMP_deaminase_Zn-bd"/>
</dbReference>
<feature type="region of interest" description="Disordered" evidence="4">
    <location>
        <begin position="135"/>
        <end position="185"/>
    </location>
</feature>
<evidence type="ECO:0000256" key="1">
    <source>
        <dbReference type="ARBA" id="ARBA00022723"/>
    </source>
</evidence>
<feature type="domain" description="CMP/dCMP-type deaminase" evidence="5">
    <location>
        <begin position="9"/>
        <end position="125"/>
    </location>
</feature>
<keyword evidence="7" id="KW-1185">Reference proteome</keyword>